<keyword evidence="3 4" id="KW-0175">Coiled coil</keyword>
<evidence type="ECO:0000256" key="2">
    <source>
        <dbReference type="ARBA" id="ARBA00009477"/>
    </source>
</evidence>
<protein>
    <recommendedName>
        <fullName evidence="5">Multidrug resistance protein MdtA-like barrel-sandwich hybrid domain-containing protein</fullName>
    </recommendedName>
</protein>
<evidence type="ECO:0000313" key="7">
    <source>
        <dbReference type="Proteomes" id="UP000029385"/>
    </source>
</evidence>
<sequence length="415" mass="45636">MDQPISAQTLQQRQRMKFALAGAALLALIVLAWGINRMLSPSIDLSDIRVAEVHTGSIANTINASGVVIPVHEEQVPSPIQTRVARVHVKAGQEVAAGELLLELDDHTVQLAIDNLEEQIAQQEIRVQVLTLEMRQKQKQLTSEIELLRLDLESAKVRLGRYQRLEKIGASSAADLNAAELVVKRTEIELRQHRESVADARQATQTNIQGAELQKSILLKELEQQRHLQAQTKVRAPFAGMLTWVLADEGASVGSGQLVAKVSELHNYRVEATASDFYARYLEPGQAVRVGYSGQTLAGRVQTILPEIQNGTVTLLVTLDKPNYSLLRNKLRVDVNIVTEQKANTLVADTGPAFNGRGRQDIFVLDGDMARKKQLDVGLGDGRAVEILAGAKAGDRLIVSDVSRFKHLDAFRVSR</sequence>
<proteinExistence type="inferred from homology"/>
<dbReference type="PANTHER" id="PTHR32347:SF14">
    <property type="entry name" value="EFFLUX SYSTEM COMPONENT YKNX-RELATED"/>
    <property type="match status" value="1"/>
</dbReference>
<dbReference type="Gene3D" id="2.40.420.20">
    <property type="match status" value="1"/>
</dbReference>
<dbReference type="InterPro" id="IPR058625">
    <property type="entry name" value="MdtA-like_BSH"/>
</dbReference>
<dbReference type="eggNOG" id="COG1566">
    <property type="taxonomic scope" value="Bacteria"/>
</dbReference>
<feature type="domain" description="Multidrug resistance protein MdtA-like barrel-sandwich hybrid" evidence="5">
    <location>
        <begin position="79"/>
        <end position="258"/>
    </location>
</feature>
<dbReference type="SUPFAM" id="SSF111369">
    <property type="entry name" value="HlyD-like secretion proteins"/>
    <property type="match status" value="1"/>
</dbReference>
<reference evidence="6 7" key="1">
    <citation type="submission" date="2013-09" db="EMBL/GenBank/DDBJ databases">
        <title>Genome sequencing of Arenimonas oryziterrae.</title>
        <authorList>
            <person name="Chen F."/>
            <person name="Wang G."/>
        </authorList>
    </citation>
    <scope>NUCLEOTIDE SEQUENCE [LARGE SCALE GENOMIC DNA]</scope>
    <source>
        <strain evidence="6 7">YC6267</strain>
    </source>
</reference>
<dbReference type="AlphaFoldDB" id="A0A091ATP9"/>
<dbReference type="Gene3D" id="2.40.30.170">
    <property type="match status" value="1"/>
</dbReference>
<dbReference type="GO" id="GO:0030313">
    <property type="term" value="C:cell envelope"/>
    <property type="evidence" value="ECO:0007669"/>
    <property type="project" value="UniProtKB-SubCell"/>
</dbReference>
<dbReference type="Proteomes" id="UP000029385">
    <property type="component" value="Unassembled WGS sequence"/>
</dbReference>
<evidence type="ECO:0000256" key="3">
    <source>
        <dbReference type="ARBA" id="ARBA00023054"/>
    </source>
</evidence>
<dbReference type="RefSeq" id="WP_022970232.1">
    <property type="nucleotide sequence ID" value="NZ_ATVD01000006.1"/>
</dbReference>
<dbReference type="InterPro" id="IPR050465">
    <property type="entry name" value="UPF0194_transport"/>
</dbReference>
<dbReference type="STRING" id="1121015.GCA_000420545_02627"/>
<evidence type="ECO:0000313" key="6">
    <source>
        <dbReference type="EMBL" id="KFN42537.1"/>
    </source>
</evidence>
<comment type="similarity">
    <text evidence="2">Belongs to the membrane fusion protein (MFP) (TC 8.A.1) family.</text>
</comment>
<comment type="subcellular location">
    <subcellularLocation>
        <location evidence="1">Cell envelope</location>
    </subcellularLocation>
</comment>
<organism evidence="6 7">
    <name type="scientific">Arenimonas oryziterrae DSM 21050 = YC6267</name>
    <dbReference type="NCBI Taxonomy" id="1121015"/>
    <lineage>
        <taxon>Bacteria</taxon>
        <taxon>Pseudomonadati</taxon>
        <taxon>Pseudomonadota</taxon>
        <taxon>Gammaproteobacteria</taxon>
        <taxon>Lysobacterales</taxon>
        <taxon>Lysobacteraceae</taxon>
        <taxon>Arenimonas</taxon>
    </lineage>
</organism>
<feature type="coiled-coil region" evidence="4">
    <location>
        <begin position="113"/>
        <end position="203"/>
    </location>
</feature>
<dbReference type="Gene3D" id="2.40.50.100">
    <property type="match status" value="1"/>
</dbReference>
<comment type="caution">
    <text evidence="6">The sequence shown here is derived from an EMBL/GenBank/DDBJ whole genome shotgun (WGS) entry which is preliminary data.</text>
</comment>
<dbReference type="OrthoDB" id="9783047at2"/>
<dbReference type="Pfam" id="PF25917">
    <property type="entry name" value="BSH_RND"/>
    <property type="match status" value="1"/>
</dbReference>
<dbReference type="Gene3D" id="1.10.287.470">
    <property type="entry name" value="Helix hairpin bin"/>
    <property type="match status" value="1"/>
</dbReference>
<name>A0A091ATP9_9GAMM</name>
<evidence type="ECO:0000256" key="1">
    <source>
        <dbReference type="ARBA" id="ARBA00004196"/>
    </source>
</evidence>
<gene>
    <name evidence="6" type="ORF">N789_12925</name>
</gene>
<evidence type="ECO:0000256" key="4">
    <source>
        <dbReference type="SAM" id="Coils"/>
    </source>
</evidence>
<dbReference type="PATRIC" id="fig|1121015.4.peg.2055"/>
<evidence type="ECO:0000259" key="5">
    <source>
        <dbReference type="Pfam" id="PF25917"/>
    </source>
</evidence>
<keyword evidence="7" id="KW-1185">Reference proteome</keyword>
<dbReference type="EMBL" id="AVCI01000009">
    <property type="protein sequence ID" value="KFN42537.1"/>
    <property type="molecule type" value="Genomic_DNA"/>
</dbReference>
<accession>A0A091ATP9</accession>
<dbReference type="PANTHER" id="PTHR32347">
    <property type="entry name" value="EFFLUX SYSTEM COMPONENT YKNX-RELATED"/>
    <property type="match status" value="1"/>
</dbReference>